<dbReference type="OrthoDB" id="8250698at2759"/>
<dbReference type="PANTHER" id="PTHR11012">
    <property type="entry name" value="PROTEIN KINASE-LIKE DOMAIN-CONTAINING"/>
    <property type="match status" value="1"/>
</dbReference>
<dbReference type="EMBL" id="CH964272">
    <property type="protein sequence ID" value="EDW84840.1"/>
    <property type="molecule type" value="Genomic_DNA"/>
</dbReference>
<dbReference type="InterPro" id="IPR011009">
    <property type="entry name" value="Kinase-like_dom_sf"/>
</dbReference>
<keyword evidence="2" id="KW-0808">Transferase</keyword>
<evidence type="ECO:0000259" key="1">
    <source>
        <dbReference type="SMART" id="SM00587"/>
    </source>
</evidence>
<dbReference type="AlphaFoldDB" id="B4NIL7"/>
<reference evidence="2 3" key="1">
    <citation type="journal article" date="2007" name="Nature">
        <title>Evolution of genes and genomes on the Drosophila phylogeny.</title>
        <authorList>
            <consortium name="Drosophila 12 Genomes Consortium"/>
            <person name="Clark A.G."/>
            <person name="Eisen M.B."/>
            <person name="Smith D.R."/>
            <person name="Bergman C.M."/>
            <person name="Oliver B."/>
            <person name="Markow T.A."/>
            <person name="Kaufman T.C."/>
            <person name="Kellis M."/>
            <person name="Gelbart W."/>
            <person name="Iyer V.N."/>
            <person name="Pollard D.A."/>
            <person name="Sackton T.B."/>
            <person name="Larracuente A.M."/>
            <person name="Singh N.D."/>
            <person name="Abad J.P."/>
            <person name="Abt D.N."/>
            <person name="Adryan B."/>
            <person name="Aguade M."/>
            <person name="Akashi H."/>
            <person name="Anderson W.W."/>
            <person name="Aquadro C.F."/>
            <person name="Ardell D.H."/>
            <person name="Arguello R."/>
            <person name="Artieri C.G."/>
            <person name="Barbash D.A."/>
            <person name="Barker D."/>
            <person name="Barsanti P."/>
            <person name="Batterham P."/>
            <person name="Batzoglou S."/>
            <person name="Begun D."/>
            <person name="Bhutkar A."/>
            <person name="Blanco E."/>
            <person name="Bosak S.A."/>
            <person name="Bradley R.K."/>
            <person name="Brand A.D."/>
            <person name="Brent M.R."/>
            <person name="Brooks A.N."/>
            <person name="Brown R.H."/>
            <person name="Butlin R.K."/>
            <person name="Caggese C."/>
            <person name="Calvi B.R."/>
            <person name="Bernardo de Carvalho A."/>
            <person name="Caspi A."/>
            <person name="Castrezana S."/>
            <person name="Celniker S.E."/>
            <person name="Chang J.L."/>
            <person name="Chapple C."/>
            <person name="Chatterji S."/>
            <person name="Chinwalla A."/>
            <person name="Civetta A."/>
            <person name="Clifton S.W."/>
            <person name="Comeron J.M."/>
            <person name="Costello J.C."/>
            <person name="Coyne J.A."/>
            <person name="Daub J."/>
            <person name="David R.G."/>
            <person name="Delcher A.L."/>
            <person name="Delehaunty K."/>
            <person name="Do C.B."/>
            <person name="Ebling H."/>
            <person name="Edwards K."/>
            <person name="Eickbush T."/>
            <person name="Evans J.D."/>
            <person name="Filipski A."/>
            <person name="Findeiss S."/>
            <person name="Freyhult E."/>
            <person name="Fulton L."/>
            <person name="Fulton R."/>
            <person name="Garcia A.C."/>
            <person name="Gardiner A."/>
            <person name="Garfield D.A."/>
            <person name="Garvin B.E."/>
            <person name="Gibson G."/>
            <person name="Gilbert D."/>
            <person name="Gnerre S."/>
            <person name="Godfrey J."/>
            <person name="Good R."/>
            <person name="Gotea V."/>
            <person name="Gravely B."/>
            <person name="Greenberg A.J."/>
            <person name="Griffiths-Jones S."/>
            <person name="Gross S."/>
            <person name="Guigo R."/>
            <person name="Gustafson E.A."/>
            <person name="Haerty W."/>
            <person name="Hahn M.W."/>
            <person name="Halligan D.L."/>
            <person name="Halpern A.L."/>
            <person name="Halter G.M."/>
            <person name="Han M.V."/>
            <person name="Heger A."/>
            <person name="Hillier L."/>
            <person name="Hinrichs A.S."/>
            <person name="Holmes I."/>
            <person name="Hoskins R.A."/>
            <person name="Hubisz M.J."/>
            <person name="Hultmark D."/>
            <person name="Huntley M.A."/>
            <person name="Jaffe D.B."/>
            <person name="Jagadeeshan S."/>
            <person name="Jeck W.R."/>
            <person name="Johnson J."/>
            <person name="Jones C.D."/>
            <person name="Jordan W.C."/>
            <person name="Karpen G.H."/>
            <person name="Kataoka E."/>
            <person name="Keightley P.D."/>
            <person name="Kheradpour P."/>
            <person name="Kirkness E.F."/>
            <person name="Koerich L.B."/>
            <person name="Kristiansen K."/>
            <person name="Kudrna D."/>
            <person name="Kulathinal R.J."/>
            <person name="Kumar S."/>
            <person name="Kwok R."/>
            <person name="Lander E."/>
            <person name="Langley C.H."/>
            <person name="Lapoint R."/>
            <person name="Lazzaro B.P."/>
            <person name="Lee S.J."/>
            <person name="Levesque L."/>
            <person name="Li R."/>
            <person name="Lin C.F."/>
            <person name="Lin M.F."/>
            <person name="Lindblad-Toh K."/>
            <person name="Llopart A."/>
            <person name="Long M."/>
            <person name="Low L."/>
            <person name="Lozovsky E."/>
            <person name="Lu J."/>
            <person name="Luo M."/>
            <person name="Machado C.A."/>
            <person name="Makalowski W."/>
            <person name="Marzo M."/>
            <person name="Matsuda M."/>
            <person name="Matzkin L."/>
            <person name="McAllister B."/>
            <person name="McBride C.S."/>
            <person name="McKernan B."/>
            <person name="McKernan K."/>
            <person name="Mendez-Lago M."/>
            <person name="Minx P."/>
            <person name="Mollenhauer M.U."/>
            <person name="Montooth K."/>
            <person name="Mount S.M."/>
            <person name="Mu X."/>
            <person name="Myers E."/>
            <person name="Negre B."/>
            <person name="Newfeld S."/>
            <person name="Nielsen R."/>
            <person name="Noor M.A."/>
            <person name="O'Grady P."/>
            <person name="Pachter L."/>
            <person name="Papaceit M."/>
            <person name="Parisi M.J."/>
            <person name="Parisi M."/>
            <person name="Parts L."/>
            <person name="Pedersen J.S."/>
            <person name="Pesole G."/>
            <person name="Phillippy A.M."/>
            <person name="Ponting C.P."/>
            <person name="Pop M."/>
            <person name="Porcelli D."/>
            <person name="Powell J.R."/>
            <person name="Prohaska S."/>
            <person name="Pruitt K."/>
            <person name="Puig M."/>
            <person name="Quesneville H."/>
            <person name="Ram K.R."/>
            <person name="Rand D."/>
            <person name="Rasmussen M.D."/>
            <person name="Reed L.K."/>
            <person name="Reenan R."/>
            <person name="Reily A."/>
            <person name="Remington K.A."/>
            <person name="Rieger T.T."/>
            <person name="Ritchie M.G."/>
            <person name="Robin C."/>
            <person name="Rogers Y.H."/>
            <person name="Rohde C."/>
            <person name="Rozas J."/>
            <person name="Rubenfield M.J."/>
            <person name="Ruiz A."/>
            <person name="Russo S."/>
            <person name="Salzberg S.L."/>
            <person name="Sanchez-Gracia A."/>
            <person name="Saranga D.J."/>
            <person name="Sato H."/>
            <person name="Schaeffer S.W."/>
            <person name="Schatz M.C."/>
            <person name="Schlenke T."/>
            <person name="Schwartz R."/>
            <person name="Segarra C."/>
            <person name="Singh R.S."/>
            <person name="Sirot L."/>
            <person name="Sirota M."/>
            <person name="Sisneros N.B."/>
            <person name="Smith C.D."/>
            <person name="Smith T.F."/>
            <person name="Spieth J."/>
            <person name="Stage D.E."/>
            <person name="Stark A."/>
            <person name="Stephan W."/>
            <person name="Strausberg R.L."/>
            <person name="Strempel S."/>
            <person name="Sturgill D."/>
            <person name="Sutton G."/>
            <person name="Sutton G.G."/>
            <person name="Tao W."/>
            <person name="Teichmann S."/>
            <person name="Tobari Y.N."/>
            <person name="Tomimura Y."/>
            <person name="Tsolas J.M."/>
            <person name="Valente V.L."/>
            <person name="Venter E."/>
            <person name="Venter J.C."/>
            <person name="Vicario S."/>
            <person name="Vieira F.G."/>
            <person name="Vilella A.J."/>
            <person name="Villasante A."/>
            <person name="Walenz B."/>
            <person name="Wang J."/>
            <person name="Wasserman M."/>
            <person name="Watts T."/>
            <person name="Wilson D."/>
            <person name="Wilson R.K."/>
            <person name="Wing R.A."/>
            <person name="Wolfner M.F."/>
            <person name="Wong A."/>
            <person name="Wong G.K."/>
            <person name="Wu C.I."/>
            <person name="Wu G."/>
            <person name="Yamamoto D."/>
            <person name="Yang H.P."/>
            <person name="Yang S.P."/>
            <person name="Yorke J.A."/>
            <person name="Yoshida K."/>
            <person name="Zdobnov E."/>
            <person name="Zhang P."/>
            <person name="Zhang Y."/>
            <person name="Zimin A.V."/>
            <person name="Baldwin J."/>
            <person name="Abdouelleil A."/>
            <person name="Abdulkadir J."/>
            <person name="Abebe A."/>
            <person name="Abera B."/>
            <person name="Abreu J."/>
            <person name="Acer S.C."/>
            <person name="Aftuck L."/>
            <person name="Alexander A."/>
            <person name="An P."/>
            <person name="Anderson E."/>
            <person name="Anderson S."/>
            <person name="Arachi H."/>
            <person name="Azer M."/>
            <person name="Bachantsang P."/>
            <person name="Barry A."/>
            <person name="Bayul T."/>
            <person name="Berlin A."/>
            <person name="Bessette D."/>
            <person name="Bloom T."/>
            <person name="Blye J."/>
            <person name="Boguslavskiy L."/>
            <person name="Bonnet C."/>
            <person name="Boukhgalter B."/>
            <person name="Bourzgui I."/>
            <person name="Brown A."/>
            <person name="Cahill P."/>
            <person name="Channer S."/>
            <person name="Cheshatsang Y."/>
            <person name="Chuda L."/>
            <person name="Citroen M."/>
            <person name="Collymore A."/>
            <person name="Cooke P."/>
            <person name="Costello M."/>
            <person name="D'Aco K."/>
            <person name="Daza R."/>
            <person name="De Haan G."/>
            <person name="DeGray S."/>
            <person name="DeMaso C."/>
            <person name="Dhargay N."/>
            <person name="Dooley K."/>
            <person name="Dooley E."/>
            <person name="Doricent M."/>
            <person name="Dorje P."/>
            <person name="Dorjee K."/>
            <person name="Dupes A."/>
            <person name="Elong R."/>
            <person name="Falk J."/>
            <person name="Farina A."/>
            <person name="Faro S."/>
            <person name="Ferguson D."/>
            <person name="Fisher S."/>
            <person name="Foley C.D."/>
            <person name="Franke A."/>
            <person name="Friedrich D."/>
            <person name="Gadbois L."/>
            <person name="Gearin G."/>
            <person name="Gearin C.R."/>
            <person name="Giannoukos G."/>
            <person name="Goode T."/>
            <person name="Graham J."/>
            <person name="Grandbois E."/>
            <person name="Grewal S."/>
            <person name="Gyaltsen K."/>
            <person name="Hafez N."/>
            <person name="Hagos B."/>
            <person name="Hall J."/>
            <person name="Henson C."/>
            <person name="Hollinger A."/>
            <person name="Honan T."/>
            <person name="Huard M.D."/>
            <person name="Hughes L."/>
            <person name="Hurhula B."/>
            <person name="Husby M.E."/>
            <person name="Kamat A."/>
            <person name="Kanga B."/>
            <person name="Kashin S."/>
            <person name="Khazanovich D."/>
            <person name="Kisner P."/>
            <person name="Lance K."/>
            <person name="Lara M."/>
            <person name="Lee W."/>
            <person name="Lennon N."/>
            <person name="Letendre F."/>
            <person name="LeVine R."/>
            <person name="Lipovsky A."/>
            <person name="Liu X."/>
            <person name="Liu J."/>
            <person name="Liu S."/>
            <person name="Lokyitsang T."/>
            <person name="Lokyitsang Y."/>
            <person name="Lubonja R."/>
            <person name="Lui A."/>
            <person name="MacDonald P."/>
            <person name="Magnisalis V."/>
            <person name="Maru K."/>
            <person name="Matthews C."/>
            <person name="McCusker W."/>
            <person name="McDonough S."/>
            <person name="Mehta T."/>
            <person name="Meldrim J."/>
            <person name="Meneus L."/>
            <person name="Mihai O."/>
            <person name="Mihalev A."/>
            <person name="Mihova T."/>
            <person name="Mittelman R."/>
            <person name="Mlenga V."/>
            <person name="Montmayeur A."/>
            <person name="Mulrain L."/>
            <person name="Navidi A."/>
            <person name="Naylor J."/>
            <person name="Negash T."/>
            <person name="Nguyen T."/>
            <person name="Nguyen N."/>
            <person name="Nicol R."/>
            <person name="Norbu C."/>
            <person name="Norbu N."/>
            <person name="Novod N."/>
            <person name="O'Neill B."/>
            <person name="Osman S."/>
            <person name="Markiewicz E."/>
            <person name="Oyono O.L."/>
            <person name="Patti C."/>
            <person name="Phunkhang P."/>
            <person name="Pierre F."/>
            <person name="Priest M."/>
            <person name="Raghuraman S."/>
            <person name="Rege F."/>
            <person name="Reyes R."/>
            <person name="Rise C."/>
            <person name="Rogov P."/>
            <person name="Ross K."/>
            <person name="Ryan E."/>
            <person name="Settipalli S."/>
            <person name="Shea T."/>
            <person name="Sherpa N."/>
            <person name="Shi L."/>
            <person name="Shih D."/>
            <person name="Sparrow T."/>
            <person name="Spaulding J."/>
            <person name="Stalker J."/>
            <person name="Stange-Thomann N."/>
            <person name="Stavropoulos S."/>
            <person name="Stone C."/>
            <person name="Strader C."/>
            <person name="Tesfaye S."/>
            <person name="Thomson T."/>
            <person name="Thoulutsang Y."/>
            <person name="Thoulutsang D."/>
            <person name="Topham K."/>
            <person name="Topping I."/>
            <person name="Tsamla T."/>
            <person name="Vassiliev H."/>
            <person name="Vo A."/>
            <person name="Wangchuk T."/>
            <person name="Wangdi T."/>
            <person name="Weiand M."/>
            <person name="Wilkinson J."/>
            <person name="Wilson A."/>
            <person name="Yadav S."/>
            <person name="Young G."/>
            <person name="Yu Q."/>
            <person name="Zembek L."/>
            <person name="Zhong D."/>
            <person name="Zimmer A."/>
            <person name="Zwirko Z."/>
            <person name="Jaffe D.B."/>
            <person name="Alvarez P."/>
            <person name="Brockman W."/>
            <person name="Butler J."/>
            <person name="Chin C."/>
            <person name="Gnerre S."/>
            <person name="Grabherr M."/>
            <person name="Kleber M."/>
            <person name="Mauceli E."/>
            <person name="MacCallum I."/>
        </authorList>
    </citation>
    <scope>NUCLEOTIDE SEQUENCE [LARGE SCALE GENOMIC DNA]</scope>
    <source>
        <strain evidence="3">Tucson 14030-0811.24</strain>
    </source>
</reference>
<dbReference type="SMART" id="SM00587">
    <property type="entry name" value="CHK"/>
    <property type="match status" value="1"/>
</dbReference>
<feature type="domain" description="CHK kinase-like" evidence="1">
    <location>
        <begin position="142"/>
        <end position="338"/>
    </location>
</feature>
<evidence type="ECO:0000313" key="3">
    <source>
        <dbReference type="Proteomes" id="UP000007798"/>
    </source>
</evidence>
<dbReference type="HOGENOM" id="CLU_010718_0_1_1"/>
<keyword evidence="3" id="KW-1185">Reference proteome</keyword>
<dbReference type="GO" id="GO:0016740">
    <property type="term" value="F:transferase activity"/>
    <property type="evidence" value="ECO:0007669"/>
    <property type="project" value="UniProtKB-KW"/>
</dbReference>
<dbReference type="Pfam" id="PF02958">
    <property type="entry name" value="EcKL"/>
    <property type="match status" value="1"/>
</dbReference>
<dbReference type="Proteomes" id="UP000007798">
    <property type="component" value="Unassembled WGS sequence"/>
</dbReference>
<accession>B4NIL7</accession>
<name>B4NIL7_DROWI</name>
<protein>
    <recommendedName>
        <fullName evidence="1">CHK kinase-like domain-containing protein</fullName>
    </recommendedName>
</protein>
<organism evidence="2 3">
    <name type="scientific">Drosophila willistoni</name>
    <name type="common">Fruit fly</name>
    <dbReference type="NCBI Taxonomy" id="7260"/>
    <lineage>
        <taxon>Eukaryota</taxon>
        <taxon>Metazoa</taxon>
        <taxon>Ecdysozoa</taxon>
        <taxon>Arthropoda</taxon>
        <taxon>Hexapoda</taxon>
        <taxon>Insecta</taxon>
        <taxon>Pterygota</taxon>
        <taxon>Neoptera</taxon>
        <taxon>Endopterygota</taxon>
        <taxon>Diptera</taxon>
        <taxon>Brachycera</taxon>
        <taxon>Muscomorpha</taxon>
        <taxon>Ephydroidea</taxon>
        <taxon>Drosophilidae</taxon>
        <taxon>Drosophila</taxon>
        <taxon>Sophophora</taxon>
    </lineage>
</organism>
<proteinExistence type="predicted"/>
<dbReference type="eggNOG" id="ENOG502RZD1">
    <property type="taxonomic scope" value="Eukaryota"/>
</dbReference>
<dbReference type="KEGG" id="dwi:6651719"/>
<dbReference type="Gene3D" id="3.90.1200.10">
    <property type="match status" value="1"/>
</dbReference>
<dbReference type="InterPro" id="IPR015897">
    <property type="entry name" value="CHK_kinase-like"/>
</dbReference>
<dbReference type="PhylomeDB" id="B4NIL7"/>
<dbReference type="OMA" id="KWHAISM"/>
<dbReference type="SUPFAM" id="SSF56112">
    <property type="entry name" value="Protein kinase-like (PK-like)"/>
    <property type="match status" value="1"/>
</dbReference>
<dbReference type="InterPro" id="IPR004119">
    <property type="entry name" value="EcKL"/>
</dbReference>
<gene>
    <name evidence="2" type="primary">Dwil\GK12931</name>
    <name evidence="2" type="ORF">Dwil_GK12931</name>
</gene>
<evidence type="ECO:0000313" key="2">
    <source>
        <dbReference type="EMBL" id="EDW84840.1"/>
    </source>
</evidence>
<dbReference type="STRING" id="7260.B4NIL7"/>
<sequence>MTENNNSDQFNADELEAPEWLNAQFIAKVLSKYENESQLEVLDLKISPASAKGDHYASVMFRTSVEYKTGKGKFSKSLIVKTMPEQDGHKKDMLNESHLFETEIGMYGDVLPKFEKILQEVGDKTKLYVPCIYHSLEPRQVLIFDDLVPLGYSVMRNRELTIEELHSTFSKLAKWHAVSMKVQNEEPEYLKKYKHGLIELPNLMEDPMVTSGMDNFLQFLNKHPSLSKYIPYFEKMKGNYLEKLADFMTEYRRNPRDDGYYVLCHGDYHIRNMMFKHDKETGNLQDCMLVDFQICNLCPITVDIVYSIYMLMGPEERNKEWENILNYYFSTLLETLKKIGYKGDFPTLKEFWKQIHRSKYFDFFLATSFLPMMWAMKSNTIDFGEVAQNNEARLKCYQIEGYVKDMTIILPRFERLGYFDGI</sequence>
<dbReference type="InParanoid" id="B4NIL7"/>
<dbReference type="PANTHER" id="PTHR11012:SF12">
    <property type="entry name" value="CHK KINASE-LIKE DOMAIN-CONTAINING PROTEIN-RELATED"/>
    <property type="match status" value="1"/>
</dbReference>